<dbReference type="AlphaFoldDB" id="A0A2Z4FQA4"/>
<feature type="compositionally biased region" description="Low complexity" evidence="1">
    <location>
        <begin position="127"/>
        <end position="140"/>
    </location>
</feature>
<dbReference type="InterPro" id="IPR042095">
    <property type="entry name" value="SUMF_sf"/>
</dbReference>
<feature type="compositionally biased region" description="Acidic residues" evidence="1">
    <location>
        <begin position="47"/>
        <end position="56"/>
    </location>
</feature>
<gene>
    <name evidence="3" type="ORF">DN745_17735</name>
</gene>
<organism evidence="3 4">
    <name type="scientific">Bradymonas sediminis</name>
    <dbReference type="NCBI Taxonomy" id="1548548"/>
    <lineage>
        <taxon>Bacteria</taxon>
        <taxon>Deltaproteobacteria</taxon>
        <taxon>Bradymonadales</taxon>
        <taxon>Bradymonadaceae</taxon>
        <taxon>Bradymonas</taxon>
    </lineage>
</organism>
<dbReference type="Pfam" id="PF03781">
    <property type="entry name" value="FGE-sulfatase"/>
    <property type="match status" value="1"/>
</dbReference>
<protein>
    <recommendedName>
        <fullName evidence="2">Sulfatase-modifying factor enzyme-like domain-containing protein</fullName>
    </recommendedName>
</protein>
<dbReference type="GO" id="GO:0120147">
    <property type="term" value="F:formylglycine-generating oxidase activity"/>
    <property type="evidence" value="ECO:0007669"/>
    <property type="project" value="TreeGrafter"/>
</dbReference>
<evidence type="ECO:0000313" key="4">
    <source>
        <dbReference type="Proteomes" id="UP000249799"/>
    </source>
</evidence>
<dbReference type="Proteomes" id="UP000249799">
    <property type="component" value="Chromosome"/>
</dbReference>
<feature type="compositionally biased region" description="Low complexity" evidence="1">
    <location>
        <begin position="35"/>
        <end position="46"/>
    </location>
</feature>
<reference evidence="3 4" key="1">
    <citation type="submission" date="2018-06" db="EMBL/GenBank/DDBJ databases">
        <title>Lujinxingia sediminis gen. nov. sp. nov., a new facultative anaerobic member of the class Deltaproteobacteria, and proposal of Lujinxingaceae fam. nov.</title>
        <authorList>
            <person name="Guo L.-Y."/>
            <person name="Li C.-M."/>
            <person name="Wang S."/>
            <person name="Du Z.-J."/>
        </authorList>
    </citation>
    <scope>NUCLEOTIDE SEQUENCE [LARGE SCALE GENOMIC DNA]</scope>
    <source>
        <strain evidence="3 4">FA350</strain>
    </source>
</reference>
<dbReference type="PANTHER" id="PTHR23150">
    <property type="entry name" value="SULFATASE MODIFYING FACTOR 1, 2"/>
    <property type="match status" value="1"/>
</dbReference>
<dbReference type="SUPFAM" id="SSF56436">
    <property type="entry name" value="C-type lectin-like"/>
    <property type="match status" value="1"/>
</dbReference>
<evidence type="ECO:0000259" key="2">
    <source>
        <dbReference type="Pfam" id="PF03781"/>
    </source>
</evidence>
<dbReference type="PANTHER" id="PTHR23150:SF19">
    <property type="entry name" value="FORMYLGLYCINE-GENERATING ENZYME"/>
    <property type="match status" value="1"/>
</dbReference>
<dbReference type="KEGG" id="bsed:DN745_17735"/>
<dbReference type="EMBL" id="CP030032">
    <property type="protein sequence ID" value="AWV91072.1"/>
    <property type="molecule type" value="Genomic_DNA"/>
</dbReference>
<name>A0A2Z4FQA4_9DELT</name>
<accession>A0A2Z4FQA4</accession>
<feature type="region of interest" description="Disordered" evidence="1">
    <location>
        <begin position="35"/>
        <end position="160"/>
    </location>
</feature>
<dbReference type="Gene3D" id="3.90.1580.10">
    <property type="entry name" value="paralog of FGE (formylglycine-generating enzyme)"/>
    <property type="match status" value="1"/>
</dbReference>
<dbReference type="InterPro" id="IPR051043">
    <property type="entry name" value="Sulfatase_Mod_Factor_Kinase"/>
</dbReference>
<proteinExistence type="predicted"/>
<evidence type="ECO:0000256" key="1">
    <source>
        <dbReference type="SAM" id="MobiDB-lite"/>
    </source>
</evidence>
<keyword evidence="4" id="KW-1185">Reference proteome</keyword>
<feature type="domain" description="Sulfatase-modifying factor enzyme-like" evidence="2">
    <location>
        <begin position="209"/>
        <end position="457"/>
    </location>
</feature>
<dbReference type="InterPro" id="IPR005532">
    <property type="entry name" value="SUMF_dom"/>
</dbReference>
<evidence type="ECO:0000313" key="3">
    <source>
        <dbReference type="EMBL" id="AWV91072.1"/>
    </source>
</evidence>
<dbReference type="OrthoDB" id="9768004at2"/>
<dbReference type="InterPro" id="IPR016187">
    <property type="entry name" value="CTDL_fold"/>
</dbReference>
<sequence>MVTGDRVAQARLKASRARADRLVARASAAAAAEAAGARPAAAGSVDAPDEVEDPFAVEDPRSLSAAATTAPVDDNALEASAPNRAPKAAPPARPRRPVQPKAQANTYIEGLKAVDGRGESPQGLRPSDGAAGSDAGGTDTPRARSDAPGRTQHIPNYAGPGVGRRARLPIFVAITLSLTGLAVLSTNYWTSRAHQNAHASAVADLPARVLVEGGAYKRGLDEGVRSFIMQICDRTDNEPDVNCKHNRLFEGEYPQESVSVSSFEIDAGEVTVGAYQDCVDAGKCAAVKYKSCQVWTHQGLQTALRVPRDLQKPEAAQTCVSQAQARDFCAHAGGALPSADQWEKAARGTDARLFPWGNSWSVARANWAEMDLVRTPIVGQLDGFERVAPPGHFPEGKSPAGAYDMAGNAAEWVESKEGEDASARGGSWTSRPFDLRVTHRLKLEPDTARTDVGFRCVYQP</sequence>